<sequence length="159" mass="16649">MRKLLTVAVATALAAVCQSNAFAIEDTAENFKTATPIKHLVVIFQENVSFDHYFGTYPNALNLPGEPPFVAAKGTPTVNGLSSALMTRNSTSTNKANGTGATNPFRLSPAQASTADQDHDYTPEQQALHGGLVDLYPKYTGSGGNALGGPLPPNSPAIF</sequence>
<accession>X1FGD1</accession>
<protein>
    <recommendedName>
        <fullName evidence="4">Phospholipase C</fullName>
    </recommendedName>
</protein>
<evidence type="ECO:0000313" key="3">
    <source>
        <dbReference type="EMBL" id="GAH31575.1"/>
    </source>
</evidence>
<reference evidence="3" key="1">
    <citation type="journal article" date="2014" name="Front. Microbiol.">
        <title>High frequency of phylogenetically diverse reductive dehalogenase-homologous genes in deep subseafloor sedimentary metagenomes.</title>
        <authorList>
            <person name="Kawai M."/>
            <person name="Futagami T."/>
            <person name="Toyoda A."/>
            <person name="Takaki Y."/>
            <person name="Nishi S."/>
            <person name="Hori S."/>
            <person name="Arai W."/>
            <person name="Tsubouchi T."/>
            <person name="Morono Y."/>
            <person name="Uchiyama I."/>
            <person name="Ito T."/>
            <person name="Fujiyama A."/>
            <person name="Inagaki F."/>
            <person name="Takami H."/>
        </authorList>
    </citation>
    <scope>NUCLEOTIDE SEQUENCE</scope>
    <source>
        <strain evidence="3">Expedition CK06-06</strain>
    </source>
</reference>
<gene>
    <name evidence="3" type="ORF">S03H2_23502</name>
</gene>
<evidence type="ECO:0000256" key="2">
    <source>
        <dbReference type="SAM" id="MobiDB-lite"/>
    </source>
</evidence>
<proteinExistence type="predicted"/>
<dbReference type="InterPro" id="IPR017850">
    <property type="entry name" value="Alkaline_phosphatase_core_sf"/>
</dbReference>
<feature type="region of interest" description="Disordered" evidence="2">
    <location>
        <begin position="89"/>
        <end position="118"/>
    </location>
</feature>
<comment type="caution">
    <text evidence="3">The sequence shown here is derived from an EMBL/GenBank/DDBJ whole genome shotgun (WGS) entry which is preliminary data.</text>
</comment>
<dbReference type="EMBL" id="BARU01012851">
    <property type="protein sequence ID" value="GAH31575.1"/>
    <property type="molecule type" value="Genomic_DNA"/>
</dbReference>
<dbReference type="GO" id="GO:0016788">
    <property type="term" value="F:hydrolase activity, acting on ester bonds"/>
    <property type="evidence" value="ECO:0007669"/>
    <property type="project" value="InterPro"/>
</dbReference>
<feature type="non-terminal residue" evidence="3">
    <location>
        <position position="159"/>
    </location>
</feature>
<dbReference type="Gene3D" id="3.40.720.10">
    <property type="entry name" value="Alkaline Phosphatase, subunit A"/>
    <property type="match status" value="1"/>
</dbReference>
<evidence type="ECO:0000256" key="1">
    <source>
        <dbReference type="ARBA" id="ARBA00022801"/>
    </source>
</evidence>
<dbReference type="AlphaFoldDB" id="X1FGD1"/>
<dbReference type="InterPro" id="IPR007312">
    <property type="entry name" value="Phosphoesterase"/>
</dbReference>
<name>X1FGD1_9ZZZZ</name>
<feature type="compositionally biased region" description="Polar residues" evidence="2">
    <location>
        <begin position="89"/>
        <end position="102"/>
    </location>
</feature>
<evidence type="ECO:0008006" key="4">
    <source>
        <dbReference type="Google" id="ProtNLM"/>
    </source>
</evidence>
<organism evidence="3">
    <name type="scientific">marine sediment metagenome</name>
    <dbReference type="NCBI Taxonomy" id="412755"/>
    <lineage>
        <taxon>unclassified sequences</taxon>
        <taxon>metagenomes</taxon>
        <taxon>ecological metagenomes</taxon>
    </lineage>
</organism>
<keyword evidence="1" id="KW-0378">Hydrolase</keyword>
<dbReference type="Pfam" id="PF04185">
    <property type="entry name" value="Phosphoesterase"/>
    <property type="match status" value="1"/>
</dbReference>